<comment type="caution">
    <text evidence="2">The sequence shown here is derived from an EMBL/GenBank/DDBJ whole genome shotgun (WGS) entry which is preliminary data.</text>
</comment>
<sequence length="139" mass="16076">MKREIKFRAWDKVYECYLYDVQNAYDTLSGCVKYENGEDAGYDEECFAGFLDNDQYVVEQFTGLTDKNGQKIYEGDIVRTGKDNIGDPDPMIGQVIMREGSWLIENEKKQEAIELFSEITSREVIGNIFEDKQLLEGKQ</sequence>
<evidence type="ECO:0000259" key="1">
    <source>
        <dbReference type="Pfam" id="PF09643"/>
    </source>
</evidence>
<dbReference type="InterPro" id="IPR010024">
    <property type="entry name" value="CHP16711"/>
</dbReference>
<name>A0A8E0MFV0_LACPA</name>
<gene>
    <name evidence="2" type="ORF">Lpp71_02366</name>
</gene>
<dbReference type="NCBIfam" id="TIGR01671">
    <property type="entry name" value="phage_TIGR01671"/>
    <property type="match status" value="1"/>
</dbReference>
<evidence type="ECO:0000313" key="2">
    <source>
        <dbReference type="EMBL" id="EPC77129.1"/>
    </source>
</evidence>
<proteinExistence type="predicted"/>
<dbReference type="Pfam" id="PF09643">
    <property type="entry name" value="YopX"/>
    <property type="match status" value="1"/>
</dbReference>
<dbReference type="InterPro" id="IPR019096">
    <property type="entry name" value="YopX_protein"/>
</dbReference>
<dbReference type="EMBL" id="ANKD01000101">
    <property type="protein sequence ID" value="EPC77129.1"/>
    <property type="molecule type" value="Genomic_DNA"/>
</dbReference>
<dbReference type="Gene3D" id="2.30.30.290">
    <property type="entry name" value="YopX-like domains"/>
    <property type="match status" value="1"/>
</dbReference>
<evidence type="ECO:0000313" key="3">
    <source>
        <dbReference type="Proteomes" id="UP000014252"/>
    </source>
</evidence>
<dbReference type="SUPFAM" id="SSF159006">
    <property type="entry name" value="YopX-like"/>
    <property type="match status" value="1"/>
</dbReference>
<protein>
    <recommendedName>
        <fullName evidence="1">YopX protein domain-containing protein</fullName>
    </recommendedName>
</protein>
<organism evidence="2 3">
    <name type="scientific">Lacticaseibacillus paracasei subsp. paracasei Lpp71</name>
    <dbReference type="NCBI Taxonomy" id="1256207"/>
    <lineage>
        <taxon>Bacteria</taxon>
        <taxon>Bacillati</taxon>
        <taxon>Bacillota</taxon>
        <taxon>Bacilli</taxon>
        <taxon>Lactobacillales</taxon>
        <taxon>Lactobacillaceae</taxon>
        <taxon>Lacticaseibacillus</taxon>
    </lineage>
</organism>
<dbReference type="InterPro" id="IPR023385">
    <property type="entry name" value="YopX-like_C"/>
</dbReference>
<reference evidence="2 3" key="1">
    <citation type="journal article" date="2013" name="PLoS ONE">
        <title>Lactobacillus paracasei comparative genomics: towards species pan-genome definition and exploitation of diversity.</title>
        <authorList>
            <person name="Smokvina T."/>
            <person name="Wels M."/>
            <person name="Polka J."/>
            <person name="Chervaux C."/>
            <person name="Brisse S."/>
            <person name="Boekhorst J."/>
            <person name="van Hylckama Vlieg J.E."/>
            <person name="Siezen R.J."/>
        </authorList>
    </citation>
    <scope>NUCLEOTIDE SEQUENCE [LARGE SCALE GENOMIC DNA]</scope>
    <source>
        <strain evidence="2 3">Lpp71</strain>
    </source>
</reference>
<accession>A0A8E0MFV0</accession>
<dbReference type="AlphaFoldDB" id="A0A8E0MFV0"/>
<dbReference type="Proteomes" id="UP000014252">
    <property type="component" value="Unassembled WGS sequence"/>
</dbReference>
<feature type="domain" description="YopX protein" evidence="1">
    <location>
        <begin position="6"/>
        <end position="136"/>
    </location>
</feature>